<keyword evidence="1" id="KW-0472">Membrane</keyword>
<evidence type="ECO:0000313" key="2">
    <source>
        <dbReference type="EMBL" id="WWQ61413.1"/>
    </source>
</evidence>
<feature type="transmembrane region" description="Helical" evidence="1">
    <location>
        <begin position="135"/>
        <end position="157"/>
    </location>
</feature>
<proteinExistence type="predicted"/>
<sequence length="163" mass="18331">MTPIFLEYKVIHDNISYYIIYVFLYNSSLKLVTMYIVNPNSHIILNYNVSLEPQQIFSDTTGIPTYYNLNGNKILAYSNNNNSLIVAFNGLILKKADNQSVICLVSANYPGISNNSFPNLYTLAKISVFDSNPKILLVGAILSIAFSVIMGITVVRYDNTRQK</sequence>
<dbReference type="RefSeq" id="WP_338603702.1">
    <property type="nucleotide sequence ID" value="NZ_CP146016.1"/>
</dbReference>
<keyword evidence="1" id="KW-0812">Transmembrane</keyword>
<dbReference type="EMBL" id="CP146016">
    <property type="protein sequence ID" value="WWQ61413.1"/>
    <property type="molecule type" value="Genomic_DNA"/>
</dbReference>
<evidence type="ECO:0000313" key="3">
    <source>
        <dbReference type="Proteomes" id="UP001432202"/>
    </source>
</evidence>
<evidence type="ECO:0000256" key="1">
    <source>
        <dbReference type="SAM" id="Phobius"/>
    </source>
</evidence>
<dbReference type="GeneID" id="89336077"/>
<gene>
    <name evidence="2" type="ORF">V6M85_04875</name>
</gene>
<dbReference type="AlphaFoldDB" id="A0AAX4L5B0"/>
<protein>
    <submittedName>
        <fullName evidence="2">Uncharacterized protein</fullName>
    </submittedName>
</protein>
<keyword evidence="1" id="KW-1133">Transmembrane helix</keyword>
<name>A0AAX4L5B0_9CREN</name>
<organism evidence="2 3">
    <name type="scientific">Sulfolobus tengchongensis</name>
    <dbReference type="NCBI Taxonomy" id="207809"/>
    <lineage>
        <taxon>Archaea</taxon>
        <taxon>Thermoproteota</taxon>
        <taxon>Thermoprotei</taxon>
        <taxon>Sulfolobales</taxon>
        <taxon>Sulfolobaceae</taxon>
        <taxon>Sulfolobus</taxon>
    </lineage>
</organism>
<keyword evidence="3" id="KW-1185">Reference proteome</keyword>
<accession>A0AAX4L5B0</accession>
<dbReference type="Proteomes" id="UP001432202">
    <property type="component" value="Chromosome"/>
</dbReference>
<reference evidence="2 3" key="1">
    <citation type="submission" date="2024-02" db="EMBL/GenBank/DDBJ databases">
        <title>STSV induces naive adaptation in Sulfolobus.</title>
        <authorList>
            <person name="Xiang X."/>
            <person name="Song M."/>
        </authorList>
    </citation>
    <scope>NUCLEOTIDE SEQUENCE [LARGE SCALE GENOMIC DNA]</scope>
    <source>
        <strain evidence="2 3">RT2</strain>
    </source>
</reference>
<feature type="transmembrane region" description="Helical" evidence="1">
    <location>
        <begin position="15"/>
        <end position="37"/>
    </location>
</feature>